<dbReference type="AlphaFoldDB" id="A0ABD6E8R0"/>
<dbReference type="EMBL" id="JBGFUD010000448">
    <property type="protein sequence ID" value="MFH4974544.1"/>
    <property type="molecule type" value="Genomic_DNA"/>
</dbReference>
<comment type="caution">
    <text evidence="2">The sequence shown here is derived from an EMBL/GenBank/DDBJ whole genome shotgun (WGS) entry which is preliminary data.</text>
</comment>
<feature type="compositionally biased region" description="Basic and acidic residues" evidence="1">
    <location>
        <begin position="57"/>
        <end position="66"/>
    </location>
</feature>
<dbReference type="Proteomes" id="UP001608902">
    <property type="component" value="Unassembled WGS sequence"/>
</dbReference>
<organism evidence="2 3">
    <name type="scientific">Gnathostoma spinigerum</name>
    <dbReference type="NCBI Taxonomy" id="75299"/>
    <lineage>
        <taxon>Eukaryota</taxon>
        <taxon>Metazoa</taxon>
        <taxon>Ecdysozoa</taxon>
        <taxon>Nematoda</taxon>
        <taxon>Chromadorea</taxon>
        <taxon>Rhabditida</taxon>
        <taxon>Spirurina</taxon>
        <taxon>Gnathostomatomorpha</taxon>
        <taxon>Gnathostomatoidea</taxon>
        <taxon>Gnathostomatidae</taxon>
        <taxon>Gnathostoma</taxon>
    </lineage>
</organism>
<gene>
    <name evidence="2" type="ORF">AB6A40_001253</name>
</gene>
<feature type="compositionally biased region" description="Acidic residues" evidence="1">
    <location>
        <begin position="67"/>
        <end position="78"/>
    </location>
</feature>
<feature type="region of interest" description="Disordered" evidence="1">
    <location>
        <begin position="54"/>
        <end position="96"/>
    </location>
</feature>
<evidence type="ECO:0000313" key="2">
    <source>
        <dbReference type="EMBL" id="MFH4974544.1"/>
    </source>
</evidence>
<accession>A0ABD6E8R0</accession>
<name>A0ABD6E8R0_9BILA</name>
<feature type="compositionally biased region" description="Basic and acidic residues" evidence="1">
    <location>
        <begin position="79"/>
        <end position="88"/>
    </location>
</feature>
<protein>
    <recommendedName>
        <fullName evidence="4">DUF4283 domain-containing protein</fullName>
    </recommendedName>
</protein>
<proteinExistence type="predicted"/>
<sequence>MGISYNFQPKSVPNKNEYLRMFWAEEGKTKIRMWIMMVNMGLYMPMSVGMSDVLANEEQHKMGTKNDEDDDDDDDDDDNSVHHEENGVRRVRHAKSPLGMVVTTGSTILLRCPQPPPCNGILKMSSHINTTV</sequence>
<evidence type="ECO:0000313" key="3">
    <source>
        <dbReference type="Proteomes" id="UP001608902"/>
    </source>
</evidence>
<reference evidence="2 3" key="1">
    <citation type="submission" date="2024-08" db="EMBL/GenBank/DDBJ databases">
        <title>Gnathostoma spinigerum genome.</title>
        <authorList>
            <person name="Gonzalez-Bertolin B."/>
            <person name="Monzon S."/>
            <person name="Zaballos A."/>
            <person name="Jimenez P."/>
            <person name="Dekumyoy P."/>
            <person name="Varona S."/>
            <person name="Cuesta I."/>
            <person name="Sumanam S."/>
            <person name="Adisakwattana P."/>
            <person name="Gasser R.B."/>
            <person name="Hernandez-Gonzalez A."/>
            <person name="Young N.D."/>
            <person name="Perteguer M.J."/>
        </authorList>
    </citation>
    <scope>NUCLEOTIDE SEQUENCE [LARGE SCALE GENOMIC DNA]</scope>
    <source>
        <strain evidence="2">AL3</strain>
        <tissue evidence="2">Liver</tissue>
    </source>
</reference>
<evidence type="ECO:0000256" key="1">
    <source>
        <dbReference type="SAM" id="MobiDB-lite"/>
    </source>
</evidence>
<evidence type="ECO:0008006" key="4">
    <source>
        <dbReference type="Google" id="ProtNLM"/>
    </source>
</evidence>
<keyword evidence="3" id="KW-1185">Reference proteome</keyword>